<dbReference type="OrthoDB" id="10452690at2759"/>
<dbReference type="EMBL" id="UZAE01004830">
    <property type="protein sequence ID" value="VDO01381.1"/>
    <property type="molecule type" value="Genomic_DNA"/>
</dbReference>
<keyword evidence="2" id="KW-1185">Reference proteome</keyword>
<reference evidence="1 2" key="2">
    <citation type="submission" date="2018-11" db="EMBL/GenBank/DDBJ databases">
        <authorList>
            <consortium name="Pathogen Informatics"/>
        </authorList>
    </citation>
    <scope>NUCLEOTIDE SEQUENCE [LARGE SCALE GENOMIC DNA]</scope>
</reference>
<evidence type="ECO:0000313" key="2">
    <source>
        <dbReference type="Proteomes" id="UP000278807"/>
    </source>
</evidence>
<evidence type="ECO:0000313" key="3">
    <source>
        <dbReference type="WBParaSite" id="HNAJ_0000552301-mRNA-1"/>
    </source>
</evidence>
<sequence length="127" mass="14644">MELLPPKAKFIVKAIGLDEDTDYEVVKQTLIKLCRPEPNLPRLSTFMRREVKPEDDIEVLAMEIQAAVESLLSHPITEEIIEFIAIDAYIYSSNSQLAQYLTSKKPNTVKEALRLTHRFKERVENDN</sequence>
<evidence type="ECO:0000313" key="1">
    <source>
        <dbReference type="EMBL" id="VDO01381.1"/>
    </source>
</evidence>
<proteinExistence type="predicted"/>
<reference evidence="3" key="1">
    <citation type="submission" date="2017-02" db="UniProtKB">
        <authorList>
            <consortium name="WormBaseParasite"/>
        </authorList>
    </citation>
    <scope>IDENTIFICATION</scope>
</reference>
<accession>A0A0R3TEN4</accession>
<dbReference type="Proteomes" id="UP000278807">
    <property type="component" value="Unassembled WGS sequence"/>
</dbReference>
<dbReference type="AlphaFoldDB" id="A0A0R3TEN4"/>
<protein>
    <submittedName>
        <fullName evidence="3">ATP-cone domain-containing protein</fullName>
    </submittedName>
</protein>
<gene>
    <name evidence="1" type="ORF">HNAJ_LOCUS5521</name>
</gene>
<dbReference type="WBParaSite" id="HNAJ_0000552301-mRNA-1">
    <property type="protein sequence ID" value="HNAJ_0000552301-mRNA-1"/>
    <property type="gene ID" value="HNAJ_0000552301"/>
</dbReference>
<name>A0A0R3TEN4_RODNA</name>
<organism evidence="3">
    <name type="scientific">Rodentolepis nana</name>
    <name type="common">Dwarf tapeworm</name>
    <name type="synonym">Hymenolepis nana</name>
    <dbReference type="NCBI Taxonomy" id="102285"/>
    <lineage>
        <taxon>Eukaryota</taxon>
        <taxon>Metazoa</taxon>
        <taxon>Spiralia</taxon>
        <taxon>Lophotrochozoa</taxon>
        <taxon>Platyhelminthes</taxon>
        <taxon>Cestoda</taxon>
        <taxon>Eucestoda</taxon>
        <taxon>Cyclophyllidea</taxon>
        <taxon>Hymenolepididae</taxon>
        <taxon>Rodentolepis</taxon>
    </lineage>
</organism>